<keyword evidence="1" id="KW-0812">Transmembrane</keyword>
<accession>A0A380FAZ9</accession>
<dbReference type="Proteomes" id="UP000255277">
    <property type="component" value="Unassembled WGS sequence"/>
</dbReference>
<organism evidence="2 3">
    <name type="scientific">Staphylococcus gallinarum</name>
    <dbReference type="NCBI Taxonomy" id="1293"/>
    <lineage>
        <taxon>Bacteria</taxon>
        <taxon>Bacillati</taxon>
        <taxon>Bacillota</taxon>
        <taxon>Bacilli</taxon>
        <taxon>Bacillales</taxon>
        <taxon>Staphylococcaceae</taxon>
        <taxon>Staphylococcus</taxon>
    </lineage>
</organism>
<keyword evidence="1" id="KW-1133">Transmembrane helix</keyword>
<evidence type="ECO:0000313" key="2">
    <source>
        <dbReference type="EMBL" id="SUM30789.1"/>
    </source>
</evidence>
<evidence type="ECO:0000313" key="3">
    <source>
        <dbReference type="Proteomes" id="UP000255277"/>
    </source>
</evidence>
<gene>
    <name evidence="2" type="ORF">NCTC12195_00189</name>
</gene>
<proteinExistence type="predicted"/>
<feature type="transmembrane region" description="Helical" evidence="1">
    <location>
        <begin position="6"/>
        <end position="26"/>
    </location>
</feature>
<dbReference type="AlphaFoldDB" id="A0A380FAZ9"/>
<name>A0A380FAZ9_STAGA</name>
<reference evidence="2 3" key="1">
    <citation type="submission" date="2018-06" db="EMBL/GenBank/DDBJ databases">
        <authorList>
            <consortium name="Pathogen Informatics"/>
            <person name="Doyle S."/>
        </authorList>
    </citation>
    <scope>NUCLEOTIDE SEQUENCE [LARGE SCALE GENOMIC DNA]</scope>
    <source>
        <strain evidence="2 3">NCTC12195</strain>
    </source>
</reference>
<evidence type="ECO:0000256" key="1">
    <source>
        <dbReference type="SAM" id="Phobius"/>
    </source>
</evidence>
<keyword evidence="1" id="KW-0472">Membrane</keyword>
<sequence length="35" mass="3738">MTGKMATGFYLAGALLIIGLISSLLLKENKKQLLS</sequence>
<protein>
    <submittedName>
        <fullName evidence="2">Putative metabolite transport protein</fullName>
    </submittedName>
</protein>
<dbReference type="EMBL" id="UHDK01000001">
    <property type="protein sequence ID" value="SUM30789.1"/>
    <property type="molecule type" value="Genomic_DNA"/>
</dbReference>